<keyword evidence="8" id="KW-0256">Endoplasmic reticulum</keyword>
<comment type="subcellular location">
    <subcellularLocation>
        <location evidence="4">Endoplasmic reticulum membrane</location>
        <topology evidence="4">Peripheral membrane protein</topology>
    </subcellularLocation>
    <subcellularLocation>
        <location evidence="3">Microsome membrane</location>
        <topology evidence="3">Peripheral membrane protein</topology>
    </subcellularLocation>
</comment>
<keyword evidence="11" id="KW-0408">Iron</keyword>
<dbReference type="OrthoDB" id="1055148at2759"/>
<evidence type="ECO:0000256" key="1">
    <source>
        <dbReference type="ARBA" id="ARBA00001971"/>
    </source>
</evidence>
<sequence length="454" mass="51655">MSVLSLGFSLITTNITSSSSSPFLTFAPNPVFYLKRPKNYPPGPTALPILGNLHQAKSPRHKTFMKWAETYGDIIGLHFGSVPVVVLNNYKLIREAYAENVFAGRPQTNFIKERNFGGNRGVLFADGKVWSEQRRFALKNLRDFGFGKKSMETAIMEEVKELIVNFRKETGKPISSQNRFNVAVLNALWSILTGERHSHDDPRLNKLIKTLTAALSHRPISVTLAEFFPIVHFLRKTLPFLFDNTGKEFRDGTYALIGEVIKQHEETLQEDSPRDFVDVYLTEMRKTTDSNSTFYKEEGEKQLRVLMLDMFAAGAETTSTTLTYSFLLLALYPEVQDKLFEEIKRVVGVSRHVSLADRPEMPYFEGTIMEIQRYASLVPLTTHIVHEDVQFHGFTIGKGETLAKDELFLFMGNLFQAFQVKTVEGEPKPKFETYVSIVLVPKPHKLVLVERQST</sequence>
<evidence type="ECO:0000256" key="11">
    <source>
        <dbReference type="ARBA" id="ARBA00023004"/>
    </source>
</evidence>
<dbReference type="GO" id="GO:0008395">
    <property type="term" value="F:steroid hydroxylase activity"/>
    <property type="evidence" value="ECO:0007669"/>
    <property type="project" value="TreeGrafter"/>
</dbReference>
<evidence type="ECO:0000256" key="5">
    <source>
        <dbReference type="ARBA" id="ARBA00010617"/>
    </source>
</evidence>
<dbReference type="GO" id="GO:0016712">
    <property type="term" value="F:oxidoreductase activity, acting on paired donors, with incorporation or reduction of molecular oxygen, reduced flavin or flavoprotein as one donor, and incorporation of one atom of oxygen"/>
    <property type="evidence" value="ECO:0007669"/>
    <property type="project" value="TreeGrafter"/>
</dbReference>
<dbReference type="GO" id="GO:0006805">
    <property type="term" value="P:xenobiotic metabolic process"/>
    <property type="evidence" value="ECO:0007669"/>
    <property type="project" value="TreeGrafter"/>
</dbReference>
<evidence type="ECO:0000256" key="6">
    <source>
        <dbReference type="ARBA" id="ARBA00022617"/>
    </source>
</evidence>
<evidence type="ECO:0000256" key="10">
    <source>
        <dbReference type="ARBA" id="ARBA00023002"/>
    </source>
</evidence>
<dbReference type="GO" id="GO:0020037">
    <property type="term" value="F:heme binding"/>
    <property type="evidence" value="ECO:0007669"/>
    <property type="project" value="InterPro"/>
</dbReference>
<dbReference type="Pfam" id="PF00067">
    <property type="entry name" value="p450"/>
    <property type="match status" value="1"/>
</dbReference>
<dbReference type="FunFam" id="1.10.630.10:FF:000238">
    <property type="entry name" value="Cytochrome P450 2A6"/>
    <property type="match status" value="1"/>
</dbReference>
<evidence type="ECO:0000256" key="8">
    <source>
        <dbReference type="ARBA" id="ARBA00022824"/>
    </source>
</evidence>
<gene>
    <name evidence="14" type="ORF">AFUS01_LOCUS46018</name>
</gene>
<evidence type="ECO:0000313" key="15">
    <source>
        <dbReference type="Proteomes" id="UP000708208"/>
    </source>
</evidence>
<dbReference type="GO" id="GO:0005506">
    <property type="term" value="F:iron ion binding"/>
    <property type="evidence" value="ECO:0007669"/>
    <property type="project" value="InterPro"/>
</dbReference>
<dbReference type="InterPro" id="IPR050182">
    <property type="entry name" value="Cytochrome_P450_fam2"/>
</dbReference>
<dbReference type="GO" id="GO:0006082">
    <property type="term" value="P:organic acid metabolic process"/>
    <property type="evidence" value="ECO:0007669"/>
    <property type="project" value="TreeGrafter"/>
</dbReference>
<keyword evidence="12" id="KW-0503">Monooxygenase</keyword>
<dbReference type="GO" id="GO:0005789">
    <property type="term" value="C:endoplasmic reticulum membrane"/>
    <property type="evidence" value="ECO:0007669"/>
    <property type="project" value="UniProtKB-SubCell"/>
</dbReference>
<dbReference type="EMBL" id="CAJVCH010571169">
    <property type="protein sequence ID" value="CAG7836821.1"/>
    <property type="molecule type" value="Genomic_DNA"/>
</dbReference>
<dbReference type="InterPro" id="IPR001128">
    <property type="entry name" value="Cyt_P450"/>
</dbReference>
<evidence type="ECO:0000256" key="3">
    <source>
        <dbReference type="ARBA" id="ARBA00004174"/>
    </source>
</evidence>
<evidence type="ECO:0000256" key="13">
    <source>
        <dbReference type="ARBA" id="ARBA00023136"/>
    </source>
</evidence>
<reference evidence="14" key="1">
    <citation type="submission" date="2021-06" db="EMBL/GenBank/DDBJ databases">
        <authorList>
            <person name="Hodson N. C."/>
            <person name="Mongue J. A."/>
            <person name="Jaron S. K."/>
        </authorList>
    </citation>
    <scope>NUCLEOTIDE SEQUENCE</scope>
</reference>
<comment type="cofactor">
    <cofactor evidence="1">
        <name>heme</name>
        <dbReference type="ChEBI" id="CHEBI:30413"/>
    </cofactor>
</comment>
<keyword evidence="7" id="KW-0479">Metal-binding</keyword>
<keyword evidence="15" id="KW-1185">Reference proteome</keyword>
<name>A0A8J2Q6J9_9HEXA</name>
<accession>A0A8J2Q6J9</accession>
<keyword evidence="6" id="KW-0349">Heme</keyword>
<evidence type="ECO:0008006" key="16">
    <source>
        <dbReference type="Google" id="ProtNLM"/>
    </source>
</evidence>
<dbReference type="PANTHER" id="PTHR24300:SF403">
    <property type="entry name" value="CYTOCHROME P450 306A1"/>
    <property type="match status" value="1"/>
</dbReference>
<comment type="function">
    <text evidence="2">May be involved in the metabolism of insect hormones and in the breakdown of synthetic insecticides.</text>
</comment>
<comment type="caution">
    <text evidence="14">The sequence shown here is derived from an EMBL/GenBank/DDBJ whole genome shotgun (WGS) entry which is preliminary data.</text>
</comment>
<keyword evidence="10" id="KW-0560">Oxidoreductase</keyword>
<proteinExistence type="inferred from homology"/>
<evidence type="ECO:0000256" key="7">
    <source>
        <dbReference type="ARBA" id="ARBA00022723"/>
    </source>
</evidence>
<evidence type="ECO:0000256" key="2">
    <source>
        <dbReference type="ARBA" id="ARBA00003690"/>
    </source>
</evidence>
<organism evidence="14 15">
    <name type="scientific">Allacma fusca</name>
    <dbReference type="NCBI Taxonomy" id="39272"/>
    <lineage>
        <taxon>Eukaryota</taxon>
        <taxon>Metazoa</taxon>
        <taxon>Ecdysozoa</taxon>
        <taxon>Arthropoda</taxon>
        <taxon>Hexapoda</taxon>
        <taxon>Collembola</taxon>
        <taxon>Symphypleona</taxon>
        <taxon>Sminthuridae</taxon>
        <taxon>Allacma</taxon>
    </lineage>
</organism>
<evidence type="ECO:0000313" key="14">
    <source>
        <dbReference type="EMBL" id="CAG7836821.1"/>
    </source>
</evidence>
<evidence type="ECO:0000256" key="4">
    <source>
        <dbReference type="ARBA" id="ARBA00004406"/>
    </source>
</evidence>
<keyword evidence="13" id="KW-0472">Membrane</keyword>
<evidence type="ECO:0000256" key="12">
    <source>
        <dbReference type="ARBA" id="ARBA00023033"/>
    </source>
</evidence>
<evidence type="ECO:0000256" key="9">
    <source>
        <dbReference type="ARBA" id="ARBA00022848"/>
    </source>
</evidence>
<keyword evidence="9" id="KW-0492">Microsome</keyword>
<protein>
    <recommendedName>
        <fullName evidence="16">Cytochrome P450</fullName>
    </recommendedName>
</protein>
<dbReference type="PANTHER" id="PTHR24300">
    <property type="entry name" value="CYTOCHROME P450 508A4-RELATED"/>
    <property type="match status" value="1"/>
</dbReference>
<dbReference type="AlphaFoldDB" id="A0A8J2Q6J9"/>
<comment type="similarity">
    <text evidence="5">Belongs to the cytochrome P450 family.</text>
</comment>
<dbReference type="Proteomes" id="UP000708208">
    <property type="component" value="Unassembled WGS sequence"/>
</dbReference>